<proteinExistence type="inferred from homology"/>
<dbReference type="RefSeq" id="WP_069096012.1">
    <property type="nucleotide sequence ID" value="NZ_MASI01000009.1"/>
</dbReference>
<dbReference type="CDD" id="cd03010">
    <property type="entry name" value="TlpA_like_DsbE"/>
    <property type="match status" value="1"/>
</dbReference>
<dbReference type="PANTHER" id="PTHR42852">
    <property type="entry name" value="THIOL:DISULFIDE INTERCHANGE PROTEIN DSBE"/>
    <property type="match status" value="1"/>
</dbReference>
<evidence type="ECO:0000259" key="8">
    <source>
        <dbReference type="PROSITE" id="PS51352"/>
    </source>
</evidence>
<dbReference type="SUPFAM" id="SSF52833">
    <property type="entry name" value="Thioredoxin-like"/>
    <property type="match status" value="1"/>
</dbReference>
<comment type="caution">
    <text evidence="9">The sequence shown here is derived from an EMBL/GenBank/DDBJ whole genome shotgun (WGS) entry which is preliminary data.</text>
</comment>
<dbReference type="EMBL" id="MASI01000009">
    <property type="protein sequence ID" value="ODA66211.1"/>
    <property type="molecule type" value="Genomic_DNA"/>
</dbReference>
<dbReference type="GO" id="GO:0015036">
    <property type="term" value="F:disulfide oxidoreductase activity"/>
    <property type="evidence" value="ECO:0007669"/>
    <property type="project" value="InterPro"/>
</dbReference>
<dbReference type="GO" id="GO:0017004">
    <property type="term" value="P:cytochrome complex assembly"/>
    <property type="evidence" value="ECO:0007669"/>
    <property type="project" value="UniProtKB-KW"/>
</dbReference>
<protein>
    <submittedName>
        <fullName evidence="9">Thiol:disulfide interchange protein CycY</fullName>
    </submittedName>
</protein>
<dbReference type="PANTHER" id="PTHR42852:SF6">
    <property type="entry name" value="THIOL:DISULFIDE INTERCHANGE PROTEIN DSBE"/>
    <property type="match status" value="1"/>
</dbReference>
<feature type="domain" description="Thioredoxin" evidence="8">
    <location>
        <begin position="44"/>
        <end position="183"/>
    </location>
</feature>
<organism evidence="9 10">
    <name type="scientific">Methyloligella halotolerans</name>
    <dbReference type="NCBI Taxonomy" id="1177755"/>
    <lineage>
        <taxon>Bacteria</taxon>
        <taxon>Pseudomonadati</taxon>
        <taxon>Pseudomonadota</taxon>
        <taxon>Alphaproteobacteria</taxon>
        <taxon>Hyphomicrobiales</taxon>
        <taxon>Hyphomicrobiaceae</taxon>
        <taxon>Methyloligella</taxon>
    </lineage>
</organism>
<evidence type="ECO:0000256" key="4">
    <source>
        <dbReference type="ARBA" id="ARBA00023157"/>
    </source>
</evidence>
<dbReference type="InterPro" id="IPR004799">
    <property type="entry name" value="Periplasmic_diS_OxRdtase_DsbE"/>
</dbReference>
<dbReference type="STRING" id="1177755.A7A08_02858"/>
<evidence type="ECO:0000256" key="1">
    <source>
        <dbReference type="ARBA" id="ARBA00004196"/>
    </source>
</evidence>
<dbReference type="InterPro" id="IPR013766">
    <property type="entry name" value="Thioredoxin_domain"/>
</dbReference>
<dbReference type="AlphaFoldDB" id="A0A1E2RVG5"/>
<dbReference type="OrthoDB" id="9799347at2"/>
<dbReference type="PATRIC" id="fig|1177755.3.peg.2880"/>
<dbReference type="PROSITE" id="PS51352">
    <property type="entry name" value="THIOREDOXIN_2"/>
    <property type="match status" value="1"/>
</dbReference>
<keyword evidence="7" id="KW-0472">Membrane</keyword>
<evidence type="ECO:0000256" key="6">
    <source>
        <dbReference type="SAM" id="MobiDB-lite"/>
    </source>
</evidence>
<comment type="subcellular location">
    <subcellularLocation>
        <location evidence="1">Cell envelope</location>
    </subcellularLocation>
</comment>
<name>A0A1E2RVG5_9HYPH</name>
<reference evidence="9 10" key="1">
    <citation type="submission" date="2016-07" db="EMBL/GenBank/DDBJ databases">
        <title>Draft genome sequence of Methyloligella halotolerans C2T (VKM B-2706T=CCUG 61687T=DSM 25045T), a halotolerant polyhydroxybutyrate accumulating methylotroph.</title>
        <authorList>
            <person name="Vasilenko O.V."/>
            <person name="Doronina N.V."/>
            <person name="Poroshina M.N."/>
            <person name="Tarlachkov S.V."/>
            <person name="Trotsenko Y.A."/>
        </authorList>
    </citation>
    <scope>NUCLEOTIDE SEQUENCE [LARGE SCALE GENOMIC DNA]</scope>
    <source>
        <strain evidence="9 10">VKM B-2706</strain>
    </source>
</reference>
<dbReference type="InterPro" id="IPR050553">
    <property type="entry name" value="Thioredoxin_ResA/DsbE_sf"/>
</dbReference>
<sequence>MTENAATPRRRALIWSLPLIVFLGLAALFWFALGAGDPHRLPSVLLGKPVPVFDLPPLIEGGEGFDNEELAQGGPTIVNVWASWCGPCRQEHPVLMELAKQPGVRLFGINYKDDPESARAFLNKLGNPFEKVGADRSGRTAIDWGVYGVPETYVIDPDGNMAYRHVGPLTEQSVKEELLPLIAEKSSQPRSNSGAETPPEEAAGGS</sequence>
<gene>
    <name evidence="9" type="ORF">A7A08_02858</name>
</gene>
<evidence type="ECO:0000313" key="9">
    <source>
        <dbReference type="EMBL" id="ODA66211.1"/>
    </source>
</evidence>
<feature type="region of interest" description="Disordered" evidence="6">
    <location>
        <begin position="182"/>
        <end position="206"/>
    </location>
</feature>
<dbReference type="PROSITE" id="PS00194">
    <property type="entry name" value="THIOREDOXIN_1"/>
    <property type="match status" value="1"/>
</dbReference>
<dbReference type="InterPro" id="IPR036249">
    <property type="entry name" value="Thioredoxin-like_sf"/>
</dbReference>
<keyword evidence="10" id="KW-1185">Reference proteome</keyword>
<evidence type="ECO:0000256" key="3">
    <source>
        <dbReference type="ARBA" id="ARBA00022748"/>
    </source>
</evidence>
<accession>A0A1E2RVG5</accession>
<evidence type="ECO:0000256" key="7">
    <source>
        <dbReference type="SAM" id="Phobius"/>
    </source>
</evidence>
<feature type="transmembrane region" description="Helical" evidence="7">
    <location>
        <begin position="12"/>
        <end position="33"/>
    </location>
</feature>
<dbReference type="Gene3D" id="3.40.30.10">
    <property type="entry name" value="Glutaredoxin"/>
    <property type="match status" value="1"/>
</dbReference>
<comment type="similarity">
    <text evidence="2">Belongs to the thioredoxin family. DsbE subfamily.</text>
</comment>
<dbReference type="GO" id="GO:0030288">
    <property type="term" value="C:outer membrane-bounded periplasmic space"/>
    <property type="evidence" value="ECO:0007669"/>
    <property type="project" value="InterPro"/>
</dbReference>
<keyword evidence="3" id="KW-0201">Cytochrome c-type biogenesis</keyword>
<evidence type="ECO:0000256" key="2">
    <source>
        <dbReference type="ARBA" id="ARBA00007758"/>
    </source>
</evidence>
<dbReference type="InterPro" id="IPR017937">
    <property type="entry name" value="Thioredoxin_CS"/>
</dbReference>
<dbReference type="Pfam" id="PF08534">
    <property type="entry name" value="Redoxin"/>
    <property type="match status" value="1"/>
</dbReference>
<keyword evidence="5" id="KW-0676">Redox-active center</keyword>
<evidence type="ECO:0000256" key="5">
    <source>
        <dbReference type="ARBA" id="ARBA00023284"/>
    </source>
</evidence>
<keyword evidence="7" id="KW-0812">Transmembrane</keyword>
<dbReference type="NCBIfam" id="TIGR00385">
    <property type="entry name" value="dsbE"/>
    <property type="match status" value="1"/>
</dbReference>
<dbReference type="InterPro" id="IPR013740">
    <property type="entry name" value="Redoxin"/>
</dbReference>
<keyword evidence="4" id="KW-1015">Disulfide bond</keyword>
<dbReference type="Proteomes" id="UP000095087">
    <property type="component" value="Unassembled WGS sequence"/>
</dbReference>
<feature type="compositionally biased region" description="Polar residues" evidence="6">
    <location>
        <begin position="185"/>
        <end position="195"/>
    </location>
</feature>
<keyword evidence="7" id="KW-1133">Transmembrane helix</keyword>
<evidence type="ECO:0000313" key="10">
    <source>
        <dbReference type="Proteomes" id="UP000095087"/>
    </source>
</evidence>